<dbReference type="GeneID" id="7839709"/>
<dbReference type="AlphaFoldDB" id="Q23EY5"/>
<dbReference type="EMBL" id="GG662707">
    <property type="protein sequence ID" value="EAR95120.2"/>
    <property type="molecule type" value="Genomic_DNA"/>
</dbReference>
<dbReference type="InParanoid" id="Q23EY5"/>
<sequence>MNTDLKLYHEKYLQTTNIEKNPLNTQFQNINDNIFKNGTFENIQAQKETNQRINNQGQEQMKKNSLKQEEGLNSNQQDLKQFHEYISYSNDDSDDEDSEEEYSIWEESEIENNGINADTLTDPRGNQLQFYQIYRLRSALYQKSYVSRLDTIKEVLKISSHQKKKISINTLKQQQNYLDFFYPIQKKDFKNEENILFNINKSTPKQFENYFNQVNKEIKDKNLIEQVNNYQNKDKNQTSEIRSQLCLQDQNSRRQSLKLLLDKNSKMKQIFENNKIYNTKSKDIGEQVLGYYARKQSLKLILNKNKVSKQSISENNNFQKIDLNKDNNIKETNYHGIQNKQIACEEEKQSPQDLDEKNQLESKIRKGNLIQINFSFLSNLKMKLFS</sequence>
<dbReference type="HOGENOM" id="CLU_677054_0_0_1"/>
<dbReference type="Proteomes" id="UP000009168">
    <property type="component" value="Unassembled WGS sequence"/>
</dbReference>
<name>Q23EY5_TETTS</name>
<evidence type="ECO:0000313" key="2">
    <source>
        <dbReference type="Proteomes" id="UP000009168"/>
    </source>
</evidence>
<reference evidence="2" key="1">
    <citation type="journal article" date="2006" name="PLoS Biol.">
        <title>Macronuclear genome sequence of the ciliate Tetrahymena thermophila, a model eukaryote.</title>
        <authorList>
            <person name="Eisen J.A."/>
            <person name="Coyne R.S."/>
            <person name="Wu M."/>
            <person name="Wu D."/>
            <person name="Thiagarajan M."/>
            <person name="Wortman J.R."/>
            <person name="Badger J.H."/>
            <person name="Ren Q."/>
            <person name="Amedeo P."/>
            <person name="Jones K.M."/>
            <person name="Tallon L.J."/>
            <person name="Delcher A.L."/>
            <person name="Salzberg S.L."/>
            <person name="Silva J.C."/>
            <person name="Haas B.J."/>
            <person name="Majoros W.H."/>
            <person name="Farzad M."/>
            <person name="Carlton J.M."/>
            <person name="Smith R.K. Jr."/>
            <person name="Garg J."/>
            <person name="Pearlman R.E."/>
            <person name="Karrer K.M."/>
            <person name="Sun L."/>
            <person name="Manning G."/>
            <person name="Elde N.C."/>
            <person name="Turkewitz A.P."/>
            <person name="Asai D.J."/>
            <person name="Wilkes D.E."/>
            <person name="Wang Y."/>
            <person name="Cai H."/>
            <person name="Collins K."/>
            <person name="Stewart B.A."/>
            <person name="Lee S.R."/>
            <person name="Wilamowska K."/>
            <person name="Weinberg Z."/>
            <person name="Ruzzo W.L."/>
            <person name="Wloga D."/>
            <person name="Gaertig J."/>
            <person name="Frankel J."/>
            <person name="Tsao C.-C."/>
            <person name="Gorovsky M.A."/>
            <person name="Keeling P.J."/>
            <person name="Waller R.F."/>
            <person name="Patron N.J."/>
            <person name="Cherry J.M."/>
            <person name="Stover N.A."/>
            <person name="Krieger C.J."/>
            <person name="del Toro C."/>
            <person name="Ryder H.F."/>
            <person name="Williamson S.C."/>
            <person name="Barbeau R.A."/>
            <person name="Hamilton E.P."/>
            <person name="Orias E."/>
        </authorList>
    </citation>
    <scope>NUCLEOTIDE SEQUENCE [LARGE SCALE GENOMIC DNA]</scope>
    <source>
        <strain evidence="2">SB210</strain>
    </source>
</reference>
<keyword evidence="2" id="KW-1185">Reference proteome</keyword>
<organism evidence="1 2">
    <name type="scientific">Tetrahymena thermophila (strain SB210)</name>
    <dbReference type="NCBI Taxonomy" id="312017"/>
    <lineage>
        <taxon>Eukaryota</taxon>
        <taxon>Sar</taxon>
        <taxon>Alveolata</taxon>
        <taxon>Ciliophora</taxon>
        <taxon>Intramacronucleata</taxon>
        <taxon>Oligohymenophorea</taxon>
        <taxon>Hymenostomatida</taxon>
        <taxon>Tetrahymenina</taxon>
        <taxon>Tetrahymenidae</taxon>
        <taxon>Tetrahymena</taxon>
    </lineage>
</organism>
<accession>Q23EY5</accession>
<dbReference type="KEGG" id="tet:TTHERM_00643460"/>
<proteinExistence type="predicted"/>
<protein>
    <submittedName>
        <fullName evidence="1">Uncharacterized protein</fullName>
    </submittedName>
</protein>
<gene>
    <name evidence="1" type="ORF">TTHERM_00643460</name>
</gene>
<evidence type="ECO:0000313" key="1">
    <source>
        <dbReference type="EMBL" id="EAR95120.2"/>
    </source>
</evidence>
<dbReference type="RefSeq" id="XP_001015365.2">
    <property type="nucleotide sequence ID" value="XM_001015365.2"/>
</dbReference>